<dbReference type="Proteomes" id="UP000236630">
    <property type="component" value="Unassembled WGS sequence"/>
</dbReference>
<dbReference type="EMBL" id="BDQV01000096">
    <property type="protein sequence ID" value="GAY53670.1"/>
    <property type="molecule type" value="Genomic_DNA"/>
</dbReference>
<organism evidence="1 2">
    <name type="scientific">Citrus unshiu</name>
    <name type="common">Satsuma mandarin</name>
    <name type="synonym">Citrus nobilis var. unshiu</name>
    <dbReference type="NCBI Taxonomy" id="55188"/>
    <lineage>
        <taxon>Eukaryota</taxon>
        <taxon>Viridiplantae</taxon>
        <taxon>Streptophyta</taxon>
        <taxon>Embryophyta</taxon>
        <taxon>Tracheophyta</taxon>
        <taxon>Spermatophyta</taxon>
        <taxon>Magnoliopsida</taxon>
        <taxon>eudicotyledons</taxon>
        <taxon>Gunneridae</taxon>
        <taxon>Pentapetalae</taxon>
        <taxon>rosids</taxon>
        <taxon>malvids</taxon>
        <taxon>Sapindales</taxon>
        <taxon>Rutaceae</taxon>
        <taxon>Aurantioideae</taxon>
        <taxon>Citrus</taxon>
    </lineage>
</organism>
<name>A0A2H5PMU3_CITUN</name>
<evidence type="ECO:0000313" key="1">
    <source>
        <dbReference type="EMBL" id="GAY53670.1"/>
    </source>
</evidence>
<accession>A0A2H5PMU3</accession>
<sequence length="63" mass="7573">MGRKRKIPFDHVYLDSIEMTAKIIFCYCIHLTDQEIRMYRNSLLDGLLNIRHLQDCVKEVVLY</sequence>
<proteinExistence type="predicted"/>
<gene>
    <name evidence="1" type="ORF">CUMW_150850</name>
</gene>
<dbReference type="AlphaFoldDB" id="A0A2H5PMU3"/>
<comment type="caution">
    <text evidence="1">The sequence shown here is derived from an EMBL/GenBank/DDBJ whole genome shotgun (WGS) entry which is preliminary data.</text>
</comment>
<protein>
    <submittedName>
        <fullName evidence="1">Uncharacterized protein</fullName>
    </submittedName>
</protein>
<evidence type="ECO:0000313" key="2">
    <source>
        <dbReference type="Proteomes" id="UP000236630"/>
    </source>
</evidence>
<keyword evidence="2" id="KW-1185">Reference proteome</keyword>
<reference evidence="1 2" key="1">
    <citation type="journal article" date="2017" name="Front. Genet.">
        <title>Draft sequencing of the heterozygous diploid genome of Satsuma (Citrus unshiu Marc.) using a hybrid assembly approach.</title>
        <authorList>
            <person name="Shimizu T."/>
            <person name="Tanizawa Y."/>
            <person name="Mochizuki T."/>
            <person name="Nagasaki H."/>
            <person name="Yoshioka T."/>
            <person name="Toyoda A."/>
            <person name="Fujiyama A."/>
            <person name="Kaminuma E."/>
            <person name="Nakamura Y."/>
        </authorList>
    </citation>
    <scope>NUCLEOTIDE SEQUENCE [LARGE SCALE GENOMIC DNA]</scope>
    <source>
        <strain evidence="2">cv. Miyagawa wase</strain>
    </source>
</reference>